<dbReference type="Pfam" id="PF13672">
    <property type="entry name" value="PP2C_2"/>
    <property type="match status" value="1"/>
</dbReference>
<evidence type="ECO:0000256" key="1">
    <source>
        <dbReference type="SAM" id="MobiDB-lite"/>
    </source>
</evidence>
<dbReference type="RefSeq" id="WP_135441820.1">
    <property type="nucleotide sequence ID" value="NZ_SRLE01000005.1"/>
</dbReference>
<dbReference type="PROSITE" id="PS51746">
    <property type="entry name" value="PPM_2"/>
    <property type="match status" value="1"/>
</dbReference>
<dbReference type="AlphaFoldDB" id="A0A4Z0M5J2"/>
<keyword evidence="2" id="KW-1133">Transmembrane helix</keyword>
<name>A0A4Z0M5J2_9GAMM</name>
<gene>
    <name evidence="4" type="ORF">E4634_06020</name>
</gene>
<comment type="caution">
    <text evidence="4">The sequence shown here is derived from an EMBL/GenBank/DDBJ whole genome shotgun (WGS) entry which is preliminary data.</text>
</comment>
<keyword evidence="5" id="KW-1185">Reference proteome</keyword>
<accession>A0A4Z0M5J2</accession>
<dbReference type="Gene3D" id="3.60.40.10">
    <property type="entry name" value="PPM-type phosphatase domain"/>
    <property type="match status" value="1"/>
</dbReference>
<proteinExistence type="predicted"/>
<evidence type="ECO:0000313" key="4">
    <source>
        <dbReference type="EMBL" id="TGD74754.1"/>
    </source>
</evidence>
<evidence type="ECO:0000313" key="5">
    <source>
        <dbReference type="Proteomes" id="UP000298050"/>
    </source>
</evidence>
<protein>
    <submittedName>
        <fullName evidence="4">Serine/threonine-protein phosphatase</fullName>
    </submittedName>
</protein>
<dbReference type="GO" id="GO:0004722">
    <property type="term" value="F:protein serine/threonine phosphatase activity"/>
    <property type="evidence" value="ECO:0007669"/>
    <property type="project" value="InterPro"/>
</dbReference>
<feature type="transmembrane region" description="Helical" evidence="2">
    <location>
        <begin position="267"/>
        <end position="284"/>
    </location>
</feature>
<dbReference type="InterPro" id="IPR001932">
    <property type="entry name" value="PPM-type_phosphatase-like_dom"/>
</dbReference>
<feature type="region of interest" description="Disordered" evidence="1">
    <location>
        <begin position="239"/>
        <end position="258"/>
    </location>
</feature>
<sequence>MTAFFADSHPGHKRSHNEDSFEADADRGLWLVADGVGGHANGEIASAIVRDTLVRDLAAGELLVDAIRHSHQEILNEIAKRPSSNMGSTVVAMHLEDNDFEIAWVGDSRAYLFDGEKLRQLTRDHNPVSEMLARGAITPEQAAQHPERNVLSQSLGVSDSIQVNPERVRGEMHRGEQILLCSDGLTDELSDAQITQLLREHATPQAQGQALVKAALDAGGRDNVTVVIVGASASAPGHAQSFPALQPGEDAQFSEESARTSKRHDRLVWVMLTIMVVGALFWMLR</sequence>
<dbReference type="EMBL" id="SRLE01000005">
    <property type="protein sequence ID" value="TGD74754.1"/>
    <property type="molecule type" value="Genomic_DNA"/>
</dbReference>
<dbReference type="SMART" id="SM00332">
    <property type="entry name" value="PP2Cc"/>
    <property type="match status" value="1"/>
</dbReference>
<organism evidence="4 5">
    <name type="scientific">Mangrovimicrobium sediminis</name>
    <dbReference type="NCBI Taxonomy" id="2562682"/>
    <lineage>
        <taxon>Bacteria</taxon>
        <taxon>Pseudomonadati</taxon>
        <taxon>Pseudomonadota</taxon>
        <taxon>Gammaproteobacteria</taxon>
        <taxon>Cellvibrionales</taxon>
        <taxon>Halieaceae</taxon>
        <taxon>Mangrovimicrobium</taxon>
    </lineage>
</organism>
<dbReference type="SMART" id="SM00331">
    <property type="entry name" value="PP2C_SIG"/>
    <property type="match status" value="1"/>
</dbReference>
<keyword evidence="2" id="KW-0812">Transmembrane</keyword>
<feature type="domain" description="PPM-type phosphatase" evidence="3">
    <location>
        <begin position="1"/>
        <end position="231"/>
    </location>
</feature>
<evidence type="ECO:0000259" key="3">
    <source>
        <dbReference type="PROSITE" id="PS51746"/>
    </source>
</evidence>
<dbReference type="InterPro" id="IPR015655">
    <property type="entry name" value="PP2C"/>
</dbReference>
<dbReference type="PANTHER" id="PTHR47992">
    <property type="entry name" value="PROTEIN PHOSPHATASE"/>
    <property type="match status" value="1"/>
</dbReference>
<dbReference type="Proteomes" id="UP000298050">
    <property type="component" value="Unassembled WGS sequence"/>
</dbReference>
<dbReference type="SUPFAM" id="SSF81606">
    <property type="entry name" value="PP2C-like"/>
    <property type="match status" value="1"/>
</dbReference>
<dbReference type="InterPro" id="IPR036457">
    <property type="entry name" value="PPM-type-like_dom_sf"/>
</dbReference>
<dbReference type="OrthoDB" id="9801841at2"/>
<keyword evidence="2" id="KW-0472">Membrane</keyword>
<dbReference type="CDD" id="cd00143">
    <property type="entry name" value="PP2Cc"/>
    <property type="match status" value="1"/>
</dbReference>
<reference evidence="4 5" key="1">
    <citation type="submission" date="2019-04" db="EMBL/GenBank/DDBJ databases">
        <title>Taxonomy of novel Haliea sp. from mangrove soil of West Coast of India.</title>
        <authorList>
            <person name="Verma A."/>
            <person name="Kumar P."/>
            <person name="Krishnamurthi S."/>
        </authorList>
    </citation>
    <scope>NUCLEOTIDE SEQUENCE [LARGE SCALE GENOMIC DNA]</scope>
    <source>
        <strain evidence="4 5">SAOS-164</strain>
    </source>
</reference>
<evidence type="ECO:0000256" key="2">
    <source>
        <dbReference type="SAM" id="Phobius"/>
    </source>
</evidence>